<reference evidence="1 2" key="1">
    <citation type="submission" date="2018-04" db="EMBL/GenBank/DDBJ databases">
        <title>Halococcoides cellulosivorans gen. nov., sp. nov., an extremely halophilic cellulose-utilizing haloarchaeon from hypersaline lakes.</title>
        <authorList>
            <person name="Sorokin D.Y."/>
            <person name="Toshchakov S.V."/>
            <person name="Samarov N.I."/>
            <person name="Korzhenkov A."/>
            <person name="Kublanov I.V."/>
        </authorList>
    </citation>
    <scope>NUCLEOTIDE SEQUENCE [LARGE SCALE GENOMIC DNA]</scope>
    <source>
        <strain evidence="1 2">HArcel1</strain>
    </source>
</reference>
<dbReference type="AlphaFoldDB" id="A0A2R4X0Z1"/>
<dbReference type="RefSeq" id="WP_108381810.1">
    <property type="nucleotide sequence ID" value="NZ_CP028858.1"/>
</dbReference>
<dbReference type="KEGG" id="harc:HARCEL1_06845"/>
<dbReference type="Pfam" id="PF24018">
    <property type="entry name" value="DUF7331"/>
    <property type="match status" value="1"/>
</dbReference>
<dbReference type="Proteomes" id="UP000244727">
    <property type="component" value="Chromosome"/>
</dbReference>
<protein>
    <submittedName>
        <fullName evidence="1">Uncharacterized protein</fullName>
    </submittedName>
</protein>
<evidence type="ECO:0000313" key="1">
    <source>
        <dbReference type="EMBL" id="AWB27441.1"/>
    </source>
</evidence>
<organism evidence="1 2">
    <name type="scientific">Halococcoides cellulosivorans</name>
    <dbReference type="NCBI Taxonomy" id="1679096"/>
    <lineage>
        <taxon>Archaea</taxon>
        <taxon>Methanobacteriati</taxon>
        <taxon>Methanobacteriota</taxon>
        <taxon>Stenosarchaea group</taxon>
        <taxon>Halobacteria</taxon>
        <taxon>Halobacteriales</taxon>
        <taxon>Haloarculaceae</taxon>
        <taxon>Halococcoides</taxon>
    </lineage>
</organism>
<accession>A0A2R4X0Z1</accession>
<dbReference type="InterPro" id="IPR055755">
    <property type="entry name" value="DUF7331"/>
</dbReference>
<dbReference type="GeneID" id="36512210"/>
<proteinExistence type="predicted"/>
<keyword evidence="2" id="KW-1185">Reference proteome</keyword>
<name>A0A2R4X0Z1_9EURY</name>
<dbReference type="EMBL" id="CP028858">
    <property type="protein sequence ID" value="AWB27441.1"/>
    <property type="molecule type" value="Genomic_DNA"/>
</dbReference>
<gene>
    <name evidence="1" type="ORF">HARCEL1_06845</name>
</gene>
<sequence>MSDRMHGQAVEEAHGANAVEPAAIRTVEGYRTDDRLVLQDASDPLAWIESSAGIDLDDML</sequence>
<evidence type="ECO:0000313" key="2">
    <source>
        <dbReference type="Proteomes" id="UP000244727"/>
    </source>
</evidence>